<dbReference type="SMART" id="SM00849">
    <property type="entry name" value="Lactamase_B"/>
    <property type="match status" value="1"/>
</dbReference>
<gene>
    <name evidence="5" type="ORF">KJB30_13535</name>
</gene>
<dbReference type="InterPro" id="IPR001279">
    <property type="entry name" value="Metallo-B-lactamas"/>
</dbReference>
<dbReference type="HAMAP" id="MF_00457">
    <property type="entry name" value="UPF0173"/>
    <property type="match status" value="1"/>
</dbReference>
<comment type="caution">
    <text evidence="5">The sequence shown here is derived from an EMBL/GenBank/DDBJ whole genome shotgun (WGS) entry which is preliminary data.</text>
</comment>
<dbReference type="Proteomes" id="UP000784128">
    <property type="component" value="Unassembled WGS sequence"/>
</dbReference>
<sequence length="273" mass="29218">MRMIFAIVALLSVSLSSLSFAAPVSAATPGVTELKWYGQSAFRIITPGGKILLIDPWITNPANPNGKMDLENLGKVDLILLTHGHGDHIGNSVEIAKKSGAGLVATFDLMKAMVSYAGFPEKQADRAMAGSFGGEITLLNGEVTVRFTPAVHGGSMDTDKGPVYAGHPGGFLISIKNGPRIYHTGDTDLFSDMSLLAGSVDLMMVCIGDKFTMGPRLAAQSVKLVRPKMVIPMHFGTFPALTGTPEQFRVELDKLDLGNVMRQMKVGETLVWK</sequence>
<dbReference type="EMBL" id="JAHDYS010000013">
    <property type="protein sequence ID" value="MBT1072812.1"/>
    <property type="molecule type" value="Genomic_DNA"/>
</dbReference>
<comment type="similarity">
    <text evidence="2">Belongs to the UPF0173 family.</text>
</comment>
<feature type="chain" id="PRO_5045836237" description="UPF0173 metal-dependent hydrolase KJB30_13535" evidence="3">
    <location>
        <begin position="22"/>
        <end position="273"/>
    </location>
</feature>
<dbReference type="InterPro" id="IPR022877">
    <property type="entry name" value="UPF0173"/>
</dbReference>
<dbReference type="RefSeq" id="WP_214300190.1">
    <property type="nucleotide sequence ID" value="NZ_JAHDYS010000013.1"/>
</dbReference>
<name>A0ABS5UAV4_9BACT</name>
<dbReference type="InterPro" id="IPR036866">
    <property type="entry name" value="RibonucZ/Hydroxyglut_hydro"/>
</dbReference>
<evidence type="ECO:0000313" key="5">
    <source>
        <dbReference type="EMBL" id="MBT1072812.1"/>
    </source>
</evidence>
<organism evidence="5 6">
    <name type="scientific">Pelotalea chapellei</name>
    <dbReference type="NCBI Taxonomy" id="44671"/>
    <lineage>
        <taxon>Bacteria</taxon>
        <taxon>Pseudomonadati</taxon>
        <taxon>Thermodesulfobacteriota</taxon>
        <taxon>Desulfuromonadia</taxon>
        <taxon>Geobacterales</taxon>
        <taxon>Geobacteraceae</taxon>
        <taxon>Pelotalea</taxon>
    </lineage>
</organism>
<feature type="signal peptide" evidence="3">
    <location>
        <begin position="1"/>
        <end position="21"/>
    </location>
</feature>
<proteinExistence type="inferred from homology"/>
<keyword evidence="3" id="KW-0732">Signal</keyword>
<evidence type="ECO:0000259" key="4">
    <source>
        <dbReference type="SMART" id="SM00849"/>
    </source>
</evidence>
<keyword evidence="6" id="KW-1185">Reference proteome</keyword>
<evidence type="ECO:0000313" key="6">
    <source>
        <dbReference type="Proteomes" id="UP000784128"/>
    </source>
</evidence>
<evidence type="ECO:0000256" key="3">
    <source>
        <dbReference type="SAM" id="SignalP"/>
    </source>
</evidence>
<dbReference type="PANTHER" id="PTHR43546:SF3">
    <property type="entry name" value="UPF0173 METAL-DEPENDENT HYDROLASE MJ1163"/>
    <property type="match status" value="1"/>
</dbReference>
<evidence type="ECO:0000256" key="2">
    <source>
        <dbReference type="HAMAP-Rule" id="MF_00457"/>
    </source>
</evidence>
<dbReference type="PANTHER" id="PTHR43546">
    <property type="entry name" value="UPF0173 METAL-DEPENDENT HYDROLASE MJ1163-RELATED"/>
    <property type="match status" value="1"/>
</dbReference>
<dbReference type="InterPro" id="IPR050114">
    <property type="entry name" value="UPF0173_UPF0282_UlaG_hydrolase"/>
</dbReference>
<dbReference type="GO" id="GO:0016787">
    <property type="term" value="F:hydrolase activity"/>
    <property type="evidence" value="ECO:0007669"/>
    <property type="project" value="UniProtKB-KW"/>
</dbReference>
<keyword evidence="1 2" id="KW-0378">Hydrolase</keyword>
<dbReference type="Pfam" id="PF12706">
    <property type="entry name" value="Lactamase_B_2"/>
    <property type="match status" value="1"/>
</dbReference>
<feature type="domain" description="Metallo-beta-lactamase" evidence="4">
    <location>
        <begin position="38"/>
        <end position="234"/>
    </location>
</feature>
<dbReference type="Gene3D" id="3.60.15.10">
    <property type="entry name" value="Ribonuclease Z/Hydroxyacylglutathione hydrolase-like"/>
    <property type="match status" value="1"/>
</dbReference>
<reference evidence="5 6" key="1">
    <citation type="submission" date="2021-05" db="EMBL/GenBank/DDBJ databases">
        <title>The draft genome of Geobacter chapellei DSM 13688.</title>
        <authorList>
            <person name="Xu Z."/>
            <person name="Masuda Y."/>
            <person name="Itoh H."/>
            <person name="Senoo K."/>
        </authorList>
    </citation>
    <scope>NUCLEOTIDE SEQUENCE [LARGE SCALE GENOMIC DNA]</scope>
    <source>
        <strain evidence="5 6">DSM 13688</strain>
    </source>
</reference>
<accession>A0ABS5UAV4</accession>
<dbReference type="CDD" id="cd06262">
    <property type="entry name" value="metallo-hydrolase-like_MBL-fold"/>
    <property type="match status" value="1"/>
</dbReference>
<protein>
    <recommendedName>
        <fullName evidence="2">UPF0173 metal-dependent hydrolase KJB30_13535</fullName>
    </recommendedName>
</protein>
<evidence type="ECO:0000256" key="1">
    <source>
        <dbReference type="ARBA" id="ARBA00022801"/>
    </source>
</evidence>
<dbReference type="NCBIfam" id="NF001911">
    <property type="entry name" value="PRK00685.1"/>
    <property type="match status" value="1"/>
</dbReference>
<dbReference type="SUPFAM" id="SSF56281">
    <property type="entry name" value="Metallo-hydrolase/oxidoreductase"/>
    <property type="match status" value="1"/>
</dbReference>